<dbReference type="RefSeq" id="WP_343782800.1">
    <property type="nucleotide sequence ID" value="NZ_BAAACZ010000011.1"/>
</dbReference>
<comment type="caution">
    <text evidence="1">The sequence shown here is derived from an EMBL/GenBank/DDBJ whole genome shotgun (WGS) entry which is preliminary data.</text>
</comment>
<protein>
    <recommendedName>
        <fullName evidence="3">Copper amine oxidase-like N-terminal domain-containing protein</fullName>
    </recommendedName>
</protein>
<evidence type="ECO:0000313" key="2">
    <source>
        <dbReference type="Proteomes" id="UP001500740"/>
    </source>
</evidence>
<keyword evidence="2" id="KW-1185">Reference proteome</keyword>
<gene>
    <name evidence="1" type="ORF">GCM10008935_14730</name>
</gene>
<organism evidence="1 2">
    <name type="scientific">Alkalibacillus silvisoli</name>
    <dbReference type="NCBI Taxonomy" id="392823"/>
    <lineage>
        <taxon>Bacteria</taxon>
        <taxon>Bacillati</taxon>
        <taxon>Bacillota</taxon>
        <taxon>Bacilli</taxon>
        <taxon>Bacillales</taxon>
        <taxon>Bacillaceae</taxon>
        <taxon>Alkalibacillus</taxon>
    </lineage>
</organism>
<dbReference type="EMBL" id="BAAACZ010000011">
    <property type="protein sequence ID" value="GAA0460445.1"/>
    <property type="molecule type" value="Genomic_DNA"/>
</dbReference>
<sequence length="457" mass="53442">MRALTSILVFLFATSTLFGLYHWWLYQNTTVDSNEASIEETVVITEGDQSLQVKHEMMDVKPGVYDIIIPDSFDQFTCESNRGSCEIEGEQLTIHDTNDLNITYELLVDELIDGVVYLEEWIVELNKPDTSLKRNIQLALSGQKNGKWLTSIEPIIATEREAIDYYEWHFNNEEVAALVKFKESFDYTSEFGQIRVLSDYELNEQELEHSLELVSDLKRQILVKTDQLDELVTNHLVINDDLENAAHDLFQNYFKTLVSEEPESWVLETLTSYFLNSEADNKLVQELENDLTEEQKELFYEKITTKGIDDIAFIQFLDETLSGLVGYDTSFFSDNKEGQFIPLHGNDSRSVLVGESEEDISHKLKHDEIYFSLTDFMDAFELSGFKIEGRDEWFIDHQGDHYRFYLNRHVYSINDQRYSVNEESWFSYREDVYFKSHLLGNLFELEISIRDDRIVIE</sequence>
<accession>A0ABN0ZWA8</accession>
<dbReference type="Proteomes" id="UP001500740">
    <property type="component" value="Unassembled WGS sequence"/>
</dbReference>
<reference evidence="1 2" key="1">
    <citation type="journal article" date="2019" name="Int. J. Syst. Evol. Microbiol.">
        <title>The Global Catalogue of Microorganisms (GCM) 10K type strain sequencing project: providing services to taxonomists for standard genome sequencing and annotation.</title>
        <authorList>
            <consortium name="The Broad Institute Genomics Platform"/>
            <consortium name="The Broad Institute Genome Sequencing Center for Infectious Disease"/>
            <person name="Wu L."/>
            <person name="Ma J."/>
        </authorList>
    </citation>
    <scope>NUCLEOTIDE SEQUENCE [LARGE SCALE GENOMIC DNA]</scope>
    <source>
        <strain evidence="1 2">JCM 14193</strain>
    </source>
</reference>
<proteinExistence type="predicted"/>
<evidence type="ECO:0000313" key="1">
    <source>
        <dbReference type="EMBL" id="GAA0460445.1"/>
    </source>
</evidence>
<name>A0ABN0ZWA8_9BACI</name>
<evidence type="ECO:0008006" key="3">
    <source>
        <dbReference type="Google" id="ProtNLM"/>
    </source>
</evidence>